<proteinExistence type="predicted"/>
<dbReference type="EMBL" id="UOFT01000023">
    <property type="protein sequence ID" value="VAW92261.1"/>
    <property type="molecule type" value="Genomic_DNA"/>
</dbReference>
<dbReference type="InterPro" id="IPR050553">
    <property type="entry name" value="Thioredoxin_ResA/DsbE_sf"/>
</dbReference>
<organism evidence="2">
    <name type="scientific">hydrothermal vent metagenome</name>
    <dbReference type="NCBI Taxonomy" id="652676"/>
    <lineage>
        <taxon>unclassified sequences</taxon>
        <taxon>metagenomes</taxon>
        <taxon>ecological metagenomes</taxon>
    </lineage>
</organism>
<dbReference type="SUPFAM" id="SSF52833">
    <property type="entry name" value="Thioredoxin-like"/>
    <property type="match status" value="1"/>
</dbReference>
<sequence>MKLSKLFTVIMLFTTLSLGGGVTAVASSNNVKAGLTDFKNNPKTIKDFTGNGKWLLVMFWASNCHICNKEAHQYVDFHFTHSDKDATVLGISIDGQARFKEAEKFIKRHNIDFPNLIGEPEAVMALYSEYSNSRWVGTPSFLLFNPQGELKAAQVGAIPPEIIEDFIEKNTPKPKQKAASE</sequence>
<dbReference type="AlphaFoldDB" id="A0A3B0ZKP3"/>
<reference evidence="2" key="1">
    <citation type="submission" date="2018-06" db="EMBL/GenBank/DDBJ databases">
        <authorList>
            <person name="Zhirakovskaya E."/>
        </authorList>
    </citation>
    <scope>NUCLEOTIDE SEQUENCE</scope>
</reference>
<name>A0A3B0ZKP3_9ZZZZ</name>
<evidence type="ECO:0000259" key="1">
    <source>
        <dbReference type="PROSITE" id="PS51352"/>
    </source>
</evidence>
<dbReference type="InterPro" id="IPR000866">
    <property type="entry name" value="AhpC/TSA"/>
</dbReference>
<gene>
    <name evidence="2" type="ORF">MNBD_GAMMA23-292</name>
</gene>
<dbReference type="Pfam" id="PF00578">
    <property type="entry name" value="AhpC-TSA"/>
    <property type="match status" value="1"/>
</dbReference>
<dbReference type="CDD" id="cd02966">
    <property type="entry name" value="TlpA_like_family"/>
    <property type="match status" value="1"/>
</dbReference>
<feature type="domain" description="Thioredoxin" evidence="1">
    <location>
        <begin position="16"/>
        <end position="172"/>
    </location>
</feature>
<protein>
    <recommendedName>
        <fullName evidence="1">Thioredoxin domain-containing protein</fullName>
    </recommendedName>
</protein>
<accession>A0A3B0ZKP3</accession>
<dbReference type="InterPro" id="IPR036249">
    <property type="entry name" value="Thioredoxin-like_sf"/>
</dbReference>
<evidence type="ECO:0000313" key="2">
    <source>
        <dbReference type="EMBL" id="VAW92261.1"/>
    </source>
</evidence>
<dbReference type="PROSITE" id="PS51352">
    <property type="entry name" value="THIOREDOXIN_2"/>
    <property type="match status" value="1"/>
</dbReference>
<dbReference type="PANTHER" id="PTHR42852">
    <property type="entry name" value="THIOL:DISULFIDE INTERCHANGE PROTEIN DSBE"/>
    <property type="match status" value="1"/>
</dbReference>
<dbReference type="GO" id="GO:0016491">
    <property type="term" value="F:oxidoreductase activity"/>
    <property type="evidence" value="ECO:0007669"/>
    <property type="project" value="InterPro"/>
</dbReference>
<dbReference type="Gene3D" id="3.40.30.10">
    <property type="entry name" value="Glutaredoxin"/>
    <property type="match status" value="1"/>
</dbReference>
<dbReference type="GO" id="GO:0016209">
    <property type="term" value="F:antioxidant activity"/>
    <property type="evidence" value="ECO:0007669"/>
    <property type="project" value="InterPro"/>
</dbReference>
<dbReference type="PANTHER" id="PTHR42852:SF13">
    <property type="entry name" value="PROTEIN DIPZ"/>
    <property type="match status" value="1"/>
</dbReference>
<dbReference type="InterPro" id="IPR013766">
    <property type="entry name" value="Thioredoxin_domain"/>
</dbReference>